<feature type="compositionally biased region" description="Gly residues" evidence="1">
    <location>
        <begin position="312"/>
        <end position="325"/>
    </location>
</feature>
<protein>
    <submittedName>
        <fullName evidence="2">Uncharacterized protein</fullName>
    </submittedName>
</protein>
<dbReference type="AlphaFoldDB" id="A0A4P7N2Z9"/>
<evidence type="ECO:0000256" key="1">
    <source>
        <dbReference type="SAM" id="MobiDB-lite"/>
    </source>
</evidence>
<sequence>MFCAREVQQHLLHGIDAVALAPLHELAVRTPLDDPAALDHQYEIGLLHRVQAVGDGDDGDAAGDPLEPLLQGGLALGVEGGRALVQQQQPGPADEGARDGQPLALAAAQPAAVGPALGVVAAGQRPDDGVVQVGQAAGLLDLGVGGLAARPRPQPHVEAHRAVEQRAVLRHHGHLVARERRPPRRAAHVHAVHRDAARARRVQALHQREDRGLACARRAHQPHELARRHGEAGAVEDGHVGPRRVGKRHVAEGDGHAAVLAVGRQQRRRRWGLGLGGRLDVLLLLLLAGSALVGEGKVAIGSQVDQAEDPRGGGPGARDLGGQGKGVAPEVRAHQEGDVDGEELALGVLAPHDELGPPPVDQAVDEEAGAAGDREPDVGVQAGLEHIPPRALERAAIRPNQLLLQRQAGHRLHRVDRLDRDADGAGVGLFVLLVEARECAELHDARGQEDRHDREADQRKLPGQNVGQNDGEQKVDQDRQQGAHDGAAEPLQGGAVFGDDGEQRGRRASLGLVPLHRLAHQRPQGQDLGLVENVLGHDAEAKPAADVCHQLDKGKHENQATKQLSKPQNTFRGGDAGIEKSKGVSDEETRSAECATHDDGTDDAHDEPPDARPNKPANPPDDL</sequence>
<feature type="compositionally biased region" description="Basic and acidic residues" evidence="1">
    <location>
        <begin position="444"/>
        <end position="460"/>
    </location>
</feature>
<feature type="compositionally biased region" description="Basic and acidic residues" evidence="1">
    <location>
        <begin position="577"/>
        <end position="613"/>
    </location>
</feature>
<dbReference type="Proteomes" id="UP000294847">
    <property type="component" value="Chromosome 2"/>
</dbReference>
<dbReference type="EMBL" id="CP034205">
    <property type="protein sequence ID" value="QBZ55852.1"/>
    <property type="molecule type" value="Genomic_DNA"/>
</dbReference>
<dbReference type="AntiFam" id="ANF00095">
    <property type="entry name" value="Shadow ORF (opposite ABC transporters)"/>
</dbReference>
<evidence type="ECO:0000313" key="3">
    <source>
        <dbReference type="Proteomes" id="UP000294847"/>
    </source>
</evidence>
<reference evidence="2 3" key="1">
    <citation type="journal article" date="2019" name="Mol. Biol. Evol.">
        <title>Blast fungal genomes show frequent chromosomal changes, gene gains and losses, and effector gene turnover.</title>
        <authorList>
            <person name="Gomez Luciano L.B."/>
            <person name="Jason Tsai I."/>
            <person name="Chuma I."/>
            <person name="Tosa Y."/>
            <person name="Chen Y.H."/>
            <person name="Li J.Y."/>
            <person name="Li M.Y."/>
            <person name="Jade Lu M.Y."/>
            <person name="Nakayashiki H."/>
            <person name="Li W.H."/>
        </authorList>
    </citation>
    <scope>NUCLEOTIDE SEQUENCE [LARGE SCALE GENOMIC DNA]</scope>
    <source>
        <strain evidence="2">MZ5-1-6</strain>
    </source>
</reference>
<organism evidence="2 3">
    <name type="scientific">Pyricularia oryzae</name>
    <name type="common">Rice blast fungus</name>
    <name type="synonym">Magnaporthe oryzae</name>
    <dbReference type="NCBI Taxonomy" id="318829"/>
    <lineage>
        <taxon>Eukaryota</taxon>
        <taxon>Fungi</taxon>
        <taxon>Dikarya</taxon>
        <taxon>Ascomycota</taxon>
        <taxon>Pezizomycotina</taxon>
        <taxon>Sordariomycetes</taxon>
        <taxon>Sordariomycetidae</taxon>
        <taxon>Magnaporthales</taxon>
        <taxon>Pyriculariaceae</taxon>
        <taxon>Pyricularia</taxon>
    </lineage>
</organism>
<feature type="region of interest" description="Disordered" evidence="1">
    <location>
        <begin position="555"/>
        <end position="623"/>
    </location>
</feature>
<proteinExistence type="predicted"/>
<feature type="region of interest" description="Disordered" evidence="1">
    <location>
        <begin position="444"/>
        <end position="503"/>
    </location>
</feature>
<feature type="region of interest" description="Disordered" evidence="1">
    <location>
        <begin position="353"/>
        <end position="376"/>
    </location>
</feature>
<evidence type="ECO:0000313" key="2">
    <source>
        <dbReference type="EMBL" id="QBZ55852.1"/>
    </source>
</evidence>
<dbReference type="AntiFam" id="ANF00142">
    <property type="entry name" value="Shadow ORF (opposite yadG)"/>
</dbReference>
<accession>A0A4P7N2Z9</accession>
<feature type="region of interest" description="Disordered" evidence="1">
    <location>
        <begin position="304"/>
        <end position="327"/>
    </location>
</feature>
<gene>
    <name evidence="2" type="ORF">PoMZ_00758</name>
</gene>
<feature type="compositionally biased region" description="Polar residues" evidence="1">
    <location>
        <begin position="560"/>
        <end position="571"/>
    </location>
</feature>
<feature type="compositionally biased region" description="Basic and acidic residues" evidence="1">
    <location>
        <begin position="471"/>
        <end position="482"/>
    </location>
</feature>
<name>A0A4P7N2Z9_PYROR</name>